<reference evidence="2 3" key="1">
    <citation type="submission" date="2020-10" db="EMBL/GenBank/DDBJ databases">
        <title>Sequencing the genomes of 1000 actinobacteria strains.</title>
        <authorList>
            <person name="Klenk H.-P."/>
        </authorList>
    </citation>
    <scope>NUCLEOTIDE SEQUENCE [LARGE SCALE GENOMIC DNA]</scope>
    <source>
        <strain evidence="2 3">DSM 46744</strain>
    </source>
</reference>
<dbReference type="Pfam" id="PF13569">
    <property type="entry name" value="DUF4132"/>
    <property type="match status" value="1"/>
</dbReference>
<evidence type="ECO:0000313" key="2">
    <source>
        <dbReference type="EMBL" id="MBE1537236.1"/>
    </source>
</evidence>
<keyword evidence="3" id="KW-1185">Reference proteome</keyword>
<gene>
    <name evidence="2" type="ORF">H4W34_007069</name>
</gene>
<name>A0ABR9K304_9ACTN</name>
<sequence>MSEPAPIDENVLMLPAAWLRSLHPRRGGTPVPAPRGSRAKEAAALIEGAAGALAGLPSDENVEPELRDAARRHLGGEPDAVGAAVVAAAVLAGENDDLDTDRRCRPFVDLWRAEHGLGFAACAALELGRLRLPVRDGGRVPVPNESSSLGVIGEETLRYVRRLLVAAADAEHADAVRCLAEHRTTAPRRRVASYLVPAEADWLEESAADPTNGYEDRLLKLHSINRVERLTDSLTLFHPDVERGLIGTLVDGCGADVLPILLASFDDRPSARAADILLEAVAMLPSDEAFAALVERADRDRVRPALLSMMERFPERAARILAATDTVRAMELLRIHVTARPELEELLPEGARAVLRGREEPPEADPASLPAPLCGLPWDEPVKPVVTGPEAPATRTIVWADGEREEWTLAGLDDFPVPDDVDWDDLETAFEKFQTTKRVALALYGAEEKVRPLLAGWAEDLAWPEGTHGRSLVARYEADALPFAHLMTKRAQAEHAALLVPFLDAEVAAAMGDWLARGTRGAAAARDWCDRHGLAAVPFAAPAALARPAARRRAAEAVLRRLAERHGADAVVDAVPGADPETAAALRAVLAAHPAATGLLRRPKHGLWADPAVLPRVFLRGRERALAPETTRTLIDLLAMPELDGMDVVERECDPESLAAFGLALLNGWLAAGMPADGGWALTRLARIGDDRAVEVLAPLIRTWPGKDRMHRAEQGLDVLVGIGTTAALAIVHELAVRWPGISLRKAAARAFGRAAAARGVSAGALGDRFVPDLGLDDDGAVTIDYGRRRFTARFDALLRPVVTDEDGVLRKSLPKPGKKDDPELAPAAYAEFTALRKRVADAASFQVLRLEAAMRSQRTWTPEDFRGYAVRDPLVRQIARRLVWLCADGGTAVAFRIAEDGTFADADDDVFEPSAAARIAVAHPVRLGAAAATWAGILADYELLQPFPQLDHPVQTLTEDDRAAALLDRFAGRDVRRSAVSELVGRDWFWVRNADRVDRFARRVGDAGHIVADFDRPEDDLVHYTIRSVRAVTEPGDAGTPVPFGAFDSAAVSDALTDLLVIAGTAS</sequence>
<proteinExistence type="predicted"/>
<accession>A0ABR9K304</accession>
<protein>
    <recommendedName>
        <fullName evidence="1">DUF4132 domain-containing protein</fullName>
    </recommendedName>
</protein>
<dbReference type="RefSeq" id="WP_192763145.1">
    <property type="nucleotide sequence ID" value="NZ_JADBDZ010000001.1"/>
</dbReference>
<evidence type="ECO:0000313" key="3">
    <source>
        <dbReference type="Proteomes" id="UP000627838"/>
    </source>
</evidence>
<evidence type="ECO:0000259" key="1">
    <source>
        <dbReference type="Pfam" id="PF13569"/>
    </source>
</evidence>
<dbReference type="EMBL" id="JADBDZ010000001">
    <property type="protein sequence ID" value="MBE1537236.1"/>
    <property type="molecule type" value="Genomic_DNA"/>
</dbReference>
<feature type="domain" description="DUF4132" evidence="1">
    <location>
        <begin position="810"/>
        <end position="989"/>
    </location>
</feature>
<comment type="caution">
    <text evidence="2">The sequence shown here is derived from an EMBL/GenBank/DDBJ whole genome shotgun (WGS) entry which is preliminary data.</text>
</comment>
<organism evidence="2 3">
    <name type="scientific">Actinomadura algeriensis</name>
    <dbReference type="NCBI Taxonomy" id="1679523"/>
    <lineage>
        <taxon>Bacteria</taxon>
        <taxon>Bacillati</taxon>
        <taxon>Actinomycetota</taxon>
        <taxon>Actinomycetes</taxon>
        <taxon>Streptosporangiales</taxon>
        <taxon>Thermomonosporaceae</taxon>
        <taxon>Actinomadura</taxon>
    </lineage>
</organism>
<dbReference type="Proteomes" id="UP000627838">
    <property type="component" value="Unassembled WGS sequence"/>
</dbReference>
<dbReference type="InterPro" id="IPR025406">
    <property type="entry name" value="DUF4132"/>
</dbReference>